<dbReference type="InterPro" id="IPR028261">
    <property type="entry name" value="DPD_II"/>
</dbReference>
<keyword evidence="2" id="KW-0408">Iron</keyword>
<dbReference type="InterPro" id="IPR017896">
    <property type="entry name" value="4Fe4S_Fe-S-bd"/>
</dbReference>
<dbReference type="SUPFAM" id="SSF51971">
    <property type="entry name" value="Nucleotide-binding domain"/>
    <property type="match status" value="2"/>
</dbReference>
<dbReference type="Gene3D" id="1.10.1060.10">
    <property type="entry name" value="Alpha-helical ferredoxin"/>
    <property type="match status" value="1"/>
</dbReference>
<feature type="domain" description="4Fe-4S ferredoxin-type" evidence="4">
    <location>
        <begin position="502"/>
        <end position="531"/>
    </location>
</feature>
<dbReference type="PROSITE" id="PS51379">
    <property type="entry name" value="4FE4S_FER_2"/>
    <property type="match status" value="2"/>
</dbReference>
<organism evidence="5 6">
    <name type="scientific">Desulfomonile tiedjei</name>
    <dbReference type="NCBI Taxonomy" id="2358"/>
    <lineage>
        <taxon>Bacteria</taxon>
        <taxon>Pseudomonadati</taxon>
        <taxon>Thermodesulfobacteriota</taxon>
        <taxon>Desulfomonilia</taxon>
        <taxon>Desulfomonilales</taxon>
        <taxon>Desulfomonilaceae</taxon>
        <taxon>Desulfomonile</taxon>
    </lineage>
</organism>
<dbReference type="AlphaFoldDB" id="A0A9D6V1E9"/>
<feature type="domain" description="4Fe-4S ferredoxin-type" evidence="4">
    <location>
        <begin position="553"/>
        <end position="582"/>
    </location>
</feature>
<dbReference type="GO" id="GO:0046872">
    <property type="term" value="F:metal ion binding"/>
    <property type="evidence" value="ECO:0007669"/>
    <property type="project" value="UniProtKB-KW"/>
</dbReference>
<evidence type="ECO:0000259" key="4">
    <source>
        <dbReference type="PROSITE" id="PS51379"/>
    </source>
</evidence>
<dbReference type="PROSITE" id="PS00198">
    <property type="entry name" value="4FE4S_FER_1"/>
    <property type="match status" value="1"/>
</dbReference>
<reference evidence="5" key="1">
    <citation type="submission" date="2020-07" db="EMBL/GenBank/DDBJ databases">
        <title>Huge and variable diversity of episymbiotic CPR bacteria and DPANN archaea in groundwater ecosystems.</title>
        <authorList>
            <person name="He C.Y."/>
            <person name="Keren R."/>
            <person name="Whittaker M."/>
            <person name="Farag I.F."/>
            <person name="Doudna J."/>
            <person name="Cate J.H.D."/>
            <person name="Banfield J.F."/>
        </authorList>
    </citation>
    <scope>NUCLEOTIDE SEQUENCE</scope>
    <source>
        <strain evidence="5">NC_groundwater_1664_Pr3_B-0.1um_52_9</strain>
    </source>
</reference>
<dbReference type="Proteomes" id="UP000807825">
    <property type="component" value="Unassembled WGS sequence"/>
</dbReference>
<accession>A0A9D6V1E9</accession>
<proteinExistence type="predicted"/>
<evidence type="ECO:0000256" key="1">
    <source>
        <dbReference type="ARBA" id="ARBA00022723"/>
    </source>
</evidence>
<evidence type="ECO:0000313" key="6">
    <source>
        <dbReference type="Proteomes" id="UP000807825"/>
    </source>
</evidence>
<evidence type="ECO:0000256" key="2">
    <source>
        <dbReference type="ARBA" id="ARBA00023004"/>
    </source>
</evidence>
<dbReference type="GO" id="GO:0016491">
    <property type="term" value="F:oxidoreductase activity"/>
    <property type="evidence" value="ECO:0007669"/>
    <property type="project" value="InterPro"/>
</dbReference>
<dbReference type="Gene3D" id="3.30.70.20">
    <property type="match status" value="1"/>
</dbReference>
<dbReference type="Gene3D" id="3.50.50.60">
    <property type="entry name" value="FAD/NAD(P)-binding domain"/>
    <property type="match status" value="2"/>
</dbReference>
<dbReference type="PRINTS" id="PR00419">
    <property type="entry name" value="ADXRDTASE"/>
</dbReference>
<dbReference type="SUPFAM" id="SSF54862">
    <property type="entry name" value="4Fe-4S ferredoxins"/>
    <property type="match status" value="1"/>
</dbReference>
<dbReference type="InterPro" id="IPR009051">
    <property type="entry name" value="Helical_ferredxn"/>
</dbReference>
<evidence type="ECO:0000313" key="5">
    <source>
        <dbReference type="EMBL" id="MBI5250295.1"/>
    </source>
</evidence>
<dbReference type="PANTHER" id="PTHR42783:SF3">
    <property type="entry name" value="GLUTAMATE SYNTHASE [NADPH] SMALL CHAIN-RELATED"/>
    <property type="match status" value="1"/>
</dbReference>
<dbReference type="InterPro" id="IPR023753">
    <property type="entry name" value="FAD/NAD-binding_dom"/>
</dbReference>
<dbReference type="EMBL" id="JACRDE010000328">
    <property type="protein sequence ID" value="MBI5250295.1"/>
    <property type="molecule type" value="Genomic_DNA"/>
</dbReference>
<keyword evidence="3" id="KW-0411">Iron-sulfur</keyword>
<dbReference type="Pfam" id="PF00037">
    <property type="entry name" value="Fer4"/>
    <property type="match status" value="1"/>
</dbReference>
<dbReference type="GO" id="GO:0051536">
    <property type="term" value="F:iron-sulfur cluster binding"/>
    <property type="evidence" value="ECO:0007669"/>
    <property type="project" value="UniProtKB-KW"/>
</dbReference>
<dbReference type="Pfam" id="PF14691">
    <property type="entry name" value="Fer4_20"/>
    <property type="match status" value="1"/>
</dbReference>
<gene>
    <name evidence="5" type="ORF">HY912_12440</name>
</gene>
<evidence type="ECO:0000256" key="3">
    <source>
        <dbReference type="ARBA" id="ARBA00023014"/>
    </source>
</evidence>
<dbReference type="InterPro" id="IPR036188">
    <property type="entry name" value="FAD/NAD-bd_sf"/>
</dbReference>
<name>A0A9D6V1E9_9BACT</name>
<sequence>MSNNIHHEGSGDLTEPAKNIIYSTDPADFHYVSVNVPCQSACPAQTNVPAYIRALYEGWYGDSYDLNRIVNLMPGVLGRICSRPCEQKCRHGEHELGRAVNICHVKRAASDHKDVNHVLLEPLFPPLGKKVCVVGSGPAGLAAAHDLSATGAHVTLLEALDEPGGMLRYGIPEFRLPRDILTTEIESILRLGITLKTGVRVGADVSVEQLLSDYDAVLIAAGCYTSKQLEIPGEHLPGVLSGLDFVMQIASGHSPEVGERVLVLGAGFTAFDCARSALRLGAEDVSICIRATEHDLRVTEDEIYETKREGIRIKGLIAANRVVGQMTVEGVEFSRTEPREVLSSGRRRIIPIPGSEFIEPADTVIVAIGQGAEPIPSPGKKNERGVLEGDPKTFRTSVPRLYATGDFNTGPTTVIESLAAGRKAAERIAEDLTGKKFREWSIRIQDAKITDRQRSWDFIPRQEMPSVPIENRLNPCPTVEIEIGYPKGQALEESKRCYLCYLHYEIDISKCIYCRLCIDSAPRDCIKLVSEVIVGRDGAIQELVETSDWRNVSAVVIDNSRCIRCGECVRVCPVDCISVSKVELVERALQGGGES</sequence>
<keyword evidence="1" id="KW-0479">Metal-binding</keyword>
<comment type="caution">
    <text evidence="5">The sequence shown here is derived from an EMBL/GenBank/DDBJ whole genome shotgun (WGS) entry which is preliminary data.</text>
</comment>
<dbReference type="Pfam" id="PF07992">
    <property type="entry name" value="Pyr_redox_2"/>
    <property type="match status" value="1"/>
</dbReference>
<dbReference type="InterPro" id="IPR017900">
    <property type="entry name" value="4Fe4S_Fe_S_CS"/>
</dbReference>
<protein>
    <submittedName>
        <fullName evidence="5">FAD-dependent oxidoreductase</fullName>
    </submittedName>
</protein>
<dbReference type="PANTHER" id="PTHR42783">
    <property type="entry name" value="GLUTAMATE SYNTHASE [NADPH] SMALL CHAIN"/>
    <property type="match status" value="1"/>
</dbReference>